<organism evidence="3 4">
    <name type="scientific">Bowdeniella nasicola</name>
    <dbReference type="NCBI Taxonomy" id="208480"/>
    <lineage>
        <taxon>Bacteria</taxon>
        <taxon>Bacillati</taxon>
        <taxon>Actinomycetota</taxon>
        <taxon>Actinomycetes</taxon>
        <taxon>Actinomycetales</taxon>
        <taxon>Actinomycetaceae</taxon>
        <taxon>Bowdeniella</taxon>
    </lineage>
</organism>
<dbReference type="GO" id="GO:0006355">
    <property type="term" value="P:regulation of DNA-templated transcription"/>
    <property type="evidence" value="ECO:0007669"/>
    <property type="project" value="InterPro"/>
</dbReference>
<keyword evidence="4" id="KW-1185">Reference proteome</keyword>
<evidence type="ECO:0000259" key="2">
    <source>
        <dbReference type="PROSITE" id="PS51372"/>
    </source>
</evidence>
<dbReference type="Gene3D" id="1.10.1790.10">
    <property type="entry name" value="PRD domain"/>
    <property type="match status" value="1"/>
</dbReference>
<dbReference type="InterPro" id="IPR050661">
    <property type="entry name" value="BglG_antiterminators"/>
</dbReference>
<feature type="domain" description="PRD" evidence="2">
    <location>
        <begin position="68"/>
        <end position="172"/>
    </location>
</feature>
<dbReference type="Pfam" id="PF03123">
    <property type="entry name" value="CAT_RBD"/>
    <property type="match status" value="1"/>
</dbReference>
<dbReference type="SUPFAM" id="SSF50151">
    <property type="entry name" value="SacY-like RNA-binding domain"/>
    <property type="match status" value="1"/>
</dbReference>
<evidence type="ECO:0000313" key="3">
    <source>
        <dbReference type="EMBL" id="SDZ93209.1"/>
    </source>
</evidence>
<protein>
    <submittedName>
        <fullName evidence="3">Transcriptional antiterminator, BglG family</fullName>
    </submittedName>
</protein>
<dbReference type="InterPro" id="IPR036650">
    <property type="entry name" value="CAT_RNA-bd_dom_sf"/>
</dbReference>
<dbReference type="OrthoDB" id="9813552at2"/>
<dbReference type="PANTHER" id="PTHR30185">
    <property type="entry name" value="CRYPTIC BETA-GLUCOSIDE BGL OPERON ANTITERMINATOR"/>
    <property type="match status" value="1"/>
</dbReference>
<dbReference type="SMART" id="SM01061">
    <property type="entry name" value="CAT_RBD"/>
    <property type="match status" value="1"/>
</dbReference>
<dbReference type="PANTHER" id="PTHR30185:SF15">
    <property type="entry name" value="CRYPTIC BETA-GLUCOSIDE BGL OPERON ANTITERMINATOR"/>
    <property type="match status" value="1"/>
</dbReference>
<dbReference type="AlphaFoldDB" id="A0A1H3X1B9"/>
<dbReference type="SUPFAM" id="SSF63520">
    <property type="entry name" value="PTS-regulatory domain, PRD"/>
    <property type="match status" value="1"/>
</dbReference>
<dbReference type="GO" id="GO:0003723">
    <property type="term" value="F:RNA binding"/>
    <property type="evidence" value="ECO:0007669"/>
    <property type="project" value="InterPro"/>
</dbReference>
<keyword evidence="1" id="KW-0677">Repeat</keyword>
<proteinExistence type="predicted"/>
<name>A0A1H3X1B9_9ACTO</name>
<dbReference type="EMBL" id="FNQV01000003">
    <property type="protein sequence ID" value="SDZ93209.1"/>
    <property type="molecule type" value="Genomic_DNA"/>
</dbReference>
<reference evidence="4" key="1">
    <citation type="submission" date="2016-10" db="EMBL/GenBank/DDBJ databases">
        <authorList>
            <person name="Varghese N."/>
            <person name="Submissions S."/>
        </authorList>
    </citation>
    <scope>NUCLEOTIDE SEQUENCE [LARGE SCALE GENOMIC DNA]</scope>
    <source>
        <strain evidence="4">KPR-1</strain>
    </source>
</reference>
<dbReference type="InterPro" id="IPR036634">
    <property type="entry name" value="PRD_sf"/>
</dbReference>
<evidence type="ECO:0000256" key="1">
    <source>
        <dbReference type="ARBA" id="ARBA00022737"/>
    </source>
</evidence>
<gene>
    <name evidence="3" type="ORF">SAMN02910418_00576</name>
</gene>
<dbReference type="Gene3D" id="2.30.24.10">
    <property type="entry name" value="CAT RNA-binding domain"/>
    <property type="match status" value="1"/>
</dbReference>
<sequence>MERTPRRVLRVLSNNAVLTRDSGGEIVLVGRGIGFGRQVGDLIDESAIQQSYVELDPERVQMINWISSLGPTAADAISRSIDLATDELGELHPAAYVLLMDHIAFAVQRAESGETIENPLLPQIREMFPEEFATAQLLVRDLNEAFAVQLPDAEAAYIALHLNAARAGEPVKQPLQRANRLAGIVNDVARMLSVGDESTLEVMTHDLVALHRRLNTTQPRENDVAAVIRRMLGPDYEIAAHILTRLLGEKSVPRAFEGEAAYLAVQVHGWRMERQSPSGKETR</sequence>
<evidence type="ECO:0000313" key="4">
    <source>
        <dbReference type="Proteomes" id="UP000199288"/>
    </source>
</evidence>
<dbReference type="RefSeq" id="WP_092561799.1">
    <property type="nucleotide sequence ID" value="NZ_FNQV01000003.1"/>
</dbReference>
<dbReference type="InterPro" id="IPR004341">
    <property type="entry name" value="CAT_RNA-bd_dom"/>
</dbReference>
<dbReference type="PROSITE" id="PS51372">
    <property type="entry name" value="PRD_2"/>
    <property type="match status" value="1"/>
</dbReference>
<dbReference type="Proteomes" id="UP000199288">
    <property type="component" value="Unassembled WGS sequence"/>
</dbReference>
<dbReference type="Pfam" id="PF00874">
    <property type="entry name" value="PRD"/>
    <property type="match status" value="1"/>
</dbReference>
<dbReference type="InterPro" id="IPR011608">
    <property type="entry name" value="PRD"/>
</dbReference>
<accession>A0A1H3X1B9</accession>